<dbReference type="Pfam" id="PF08659">
    <property type="entry name" value="KR"/>
    <property type="match status" value="1"/>
</dbReference>
<protein>
    <recommendedName>
        <fullName evidence="1">Ketoreductase (KR) domain-containing protein</fullName>
    </recommendedName>
</protein>
<dbReference type="InterPro" id="IPR013968">
    <property type="entry name" value="PKS_KR"/>
</dbReference>
<evidence type="ECO:0000313" key="2">
    <source>
        <dbReference type="EMBL" id="KAK5632219.1"/>
    </source>
</evidence>
<comment type="caution">
    <text evidence="2">The sequence shown here is derived from an EMBL/GenBank/DDBJ whole genome shotgun (WGS) entry which is preliminary data.</text>
</comment>
<gene>
    <name evidence="2" type="ORF">RRF57_007933</name>
</gene>
<name>A0AAN7UW64_9PEZI</name>
<evidence type="ECO:0000259" key="1">
    <source>
        <dbReference type="Pfam" id="PF08659"/>
    </source>
</evidence>
<organism evidence="2 3">
    <name type="scientific">Xylaria bambusicola</name>
    <dbReference type="NCBI Taxonomy" id="326684"/>
    <lineage>
        <taxon>Eukaryota</taxon>
        <taxon>Fungi</taxon>
        <taxon>Dikarya</taxon>
        <taxon>Ascomycota</taxon>
        <taxon>Pezizomycotina</taxon>
        <taxon>Sordariomycetes</taxon>
        <taxon>Xylariomycetidae</taxon>
        <taxon>Xylariales</taxon>
        <taxon>Xylariaceae</taxon>
        <taxon>Xylaria</taxon>
    </lineage>
</organism>
<dbReference type="Gene3D" id="3.40.50.720">
    <property type="entry name" value="NAD(P)-binding Rossmann-like Domain"/>
    <property type="match status" value="1"/>
</dbReference>
<dbReference type="EMBL" id="JAWHQM010000023">
    <property type="protein sequence ID" value="KAK5632219.1"/>
    <property type="molecule type" value="Genomic_DNA"/>
</dbReference>
<feature type="domain" description="Ketoreductase (KR)" evidence="1">
    <location>
        <begin position="45"/>
        <end position="95"/>
    </location>
</feature>
<accession>A0AAN7UW64</accession>
<proteinExistence type="predicted"/>
<keyword evidence="3" id="KW-1185">Reference proteome</keyword>
<evidence type="ECO:0000313" key="3">
    <source>
        <dbReference type="Proteomes" id="UP001305414"/>
    </source>
</evidence>
<dbReference type="AlphaFoldDB" id="A0AAN7UW64"/>
<sequence length="95" mass="10669">MPLETLSERDGGSPLDVLEWPIPMEDITGRVRPADSQVHFSGNKTYWLSGLSRSPGLLLCEWMVDRGAKFIVISSRSPKIKDRWIAQIHSYGADV</sequence>
<reference evidence="2 3" key="1">
    <citation type="submission" date="2023-10" db="EMBL/GenBank/DDBJ databases">
        <title>Draft genome sequence of Xylaria bambusicola isolate GMP-LS, the root and basal stem rot pathogen of sugarcane in Indonesia.</title>
        <authorList>
            <person name="Selvaraj P."/>
            <person name="Muralishankar V."/>
            <person name="Muruganantham S."/>
            <person name="Sp S."/>
            <person name="Haryani S."/>
            <person name="Lau K.J.X."/>
            <person name="Naqvi N.I."/>
        </authorList>
    </citation>
    <scope>NUCLEOTIDE SEQUENCE [LARGE SCALE GENOMIC DNA]</scope>
    <source>
        <strain evidence="2">GMP-LS</strain>
    </source>
</reference>
<dbReference type="Proteomes" id="UP001305414">
    <property type="component" value="Unassembled WGS sequence"/>
</dbReference>